<dbReference type="InterPro" id="IPR020556">
    <property type="entry name" value="Amidase_CS"/>
</dbReference>
<dbReference type="STRING" id="1837282.A6F49_06660"/>
<comment type="caution">
    <text evidence="2">The sequence shown here is derived from an EMBL/GenBank/DDBJ whole genome shotgun (WGS) entry which is preliminary data.</text>
</comment>
<dbReference type="PANTHER" id="PTHR11895:SF176">
    <property type="entry name" value="AMIDASE AMID-RELATED"/>
    <property type="match status" value="1"/>
</dbReference>
<dbReference type="PANTHER" id="PTHR11895">
    <property type="entry name" value="TRANSAMIDASE"/>
    <property type="match status" value="1"/>
</dbReference>
<dbReference type="PROSITE" id="PS00571">
    <property type="entry name" value="AMIDASES"/>
    <property type="match status" value="1"/>
</dbReference>
<dbReference type="InterPro" id="IPR023631">
    <property type="entry name" value="Amidase_dom"/>
</dbReference>
<gene>
    <name evidence="2" type="ORF">A6F49_06660</name>
</gene>
<dbReference type="SUPFAM" id="SSF75304">
    <property type="entry name" value="Amidase signature (AS) enzymes"/>
    <property type="match status" value="1"/>
</dbReference>
<dbReference type="AlphaFoldDB" id="A0A1B7M1D5"/>
<dbReference type="Pfam" id="PF01425">
    <property type="entry name" value="Amidase"/>
    <property type="match status" value="1"/>
</dbReference>
<evidence type="ECO:0000313" key="3">
    <source>
        <dbReference type="Proteomes" id="UP000078292"/>
    </source>
</evidence>
<keyword evidence="3" id="KW-1185">Reference proteome</keyword>
<reference evidence="2 3" key="1">
    <citation type="submission" date="2016-04" db="EMBL/GenBank/DDBJ databases">
        <title>First whole genome shotgun sequence of the bacterium Enteractinococcus sp. strain UASWS1574.</title>
        <authorList>
            <person name="Crovadore J."/>
            <person name="Chablais R."/>
            <person name="Lefort F."/>
        </authorList>
    </citation>
    <scope>NUCLEOTIDE SEQUENCE [LARGE SCALE GENOMIC DNA]</scope>
    <source>
        <strain evidence="2 3">UASWS1574</strain>
    </source>
</reference>
<evidence type="ECO:0000259" key="1">
    <source>
        <dbReference type="Pfam" id="PF01425"/>
    </source>
</evidence>
<dbReference type="Proteomes" id="UP000078292">
    <property type="component" value="Unassembled WGS sequence"/>
</dbReference>
<dbReference type="OrthoDB" id="182039at2"/>
<organism evidence="2 3">
    <name type="scientific">Enteractinococcus helveticum</name>
    <dbReference type="NCBI Taxonomy" id="1837282"/>
    <lineage>
        <taxon>Bacteria</taxon>
        <taxon>Bacillati</taxon>
        <taxon>Actinomycetota</taxon>
        <taxon>Actinomycetes</taxon>
        <taxon>Micrococcales</taxon>
        <taxon>Micrococcaceae</taxon>
    </lineage>
</organism>
<proteinExistence type="predicted"/>
<feature type="domain" description="Amidase" evidence="1">
    <location>
        <begin position="56"/>
        <end position="465"/>
    </location>
</feature>
<dbReference type="RefSeq" id="WP_043057093.1">
    <property type="nucleotide sequence ID" value="NZ_LXEY01000012.1"/>
</dbReference>
<protein>
    <recommendedName>
        <fullName evidence="1">Amidase domain-containing protein</fullName>
    </recommendedName>
</protein>
<name>A0A1B7M1D5_9MICC</name>
<dbReference type="GO" id="GO:0003824">
    <property type="term" value="F:catalytic activity"/>
    <property type="evidence" value="ECO:0007669"/>
    <property type="project" value="InterPro"/>
</dbReference>
<dbReference type="Gene3D" id="3.90.1300.10">
    <property type="entry name" value="Amidase signature (AS) domain"/>
    <property type="match status" value="1"/>
</dbReference>
<sequence length="491" mass="52860">MMPHDSSGTDPADLTLIGAIDALRSGQLKAVELLDAALKRITACNGGNPSFEGEPQAINAWARIYADRAQMQAEQADRHLQNEPENTPLLCGIPWGVKDLFAVQDLPLTASSRVIADHIADESAVVVEQLESQGMVLVGHTHTHEFAAGGSTDQVGNPWALDRSAGGSSGGSAAALAVGMIPAALGTDTAGSVRIPASLCGVSAIKPAFNRVPTAGVIPLSPTLDHVGSMARTIADAAVLLNHMSRSRRPALPWMGWGDPQIDLPIAASRERRPLEGTRIAVTERNRSELIHQDVAVSDQAAREACQRLGAEIIELPIPVDMNRADYDTVLIAEARSYHRQYAALEDQYRGSTRDFLAFGADEIPVSQYLAAQHQRLAVTEQWRQWFDYHGVDAILEPTQAIPSPRRGHGYDPDQAVGGEDPMTYFTALWNYTGFPAITLPTTRGTETGLPMSISLISAPGQEREAVRIGLALQHYEFSVPTPPIASWEAD</sequence>
<accession>A0A1B7M1D5</accession>
<dbReference type="EMBL" id="LXEY01000012">
    <property type="protein sequence ID" value="OAV62384.1"/>
    <property type="molecule type" value="Genomic_DNA"/>
</dbReference>
<dbReference type="InterPro" id="IPR036928">
    <property type="entry name" value="AS_sf"/>
</dbReference>
<evidence type="ECO:0000313" key="2">
    <source>
        <dbReference type="EMBL" id="OAV62384.1"/>
    </source>
</evidence>
<dbReference type="InterPro" id="IPR000120">
    <property type="entry name" value="Amidase"/>
</dbReference>